<dbReference type="GO" id="GO:0009063">
    <property type="term" value="P:amino acid catabolic process"/>
    <property type="evidence" value="ECO:0007669"/>
    <property type="project" value="TreeGrafter"/>
</dbReference>
<feature type="compositionally biased region" description="Basic and acidic residues" evidence="1">
    <location>
        <begin position="212"/>
        <end position="227"/>
    </location>
</feature>
<sequence length="767" mass="86783">MASASQVSVVGEHLESESYKYMWSRYVQKVTMEYDLEAAKAAAKDPKVPIKIDGKENVAQFLDKAAEKTGRGFVPKEPGKLDIGIVGAGVAGLFTAMVFDWLNEHPELKGLEINYDIMEVAGEERLGGRLYTHKFSDGDPVKTHDYYDVGAMRFPNNDIMKRTFQLFNFIGLHKEKGGIIPYYLEDELGVCPSYFNDVRCIGNAWEECKVEGKDEGKDKGKGKKDPFRINSGLPKNGQIPEEFLSQDPAGLVAKALAPYIEETKEEFEKVLDEIKGIKGAKGTIKGEASTKLWKRLMEADHMSTRQYLGSEKNPENKKKQRFNYNTIEWLETATYGTGWYDQALSECVLEELDFGTPAQKKYKGIQWWWCIDGGAQRVAQLMKDKIKQPVQFNSQVEAINANVKDRKDPDKYVPMTLSVDRQGKKTNKDYFAVFNSTTLGALQRMDLKDAGLLWGTKQAIRSLGYGASCKVAIKFKTAWWQKDPYNIKRGGIGRTDLPLRVCVYPSYNIEPLLGKDFDADKPAVLLCSYTWGQDAQRIGSLISSNTPENEEQLIKVLLHDLALMHAPERKDYEDLLKKLKHQYMDHHAYDWYKDQNMSGAFAYFGPGQFSNMWQEIIKPNAFGQFYIVGEAASSHHAWIVGALESVIRAVYIMFEGLSRNDPKCELYKRAMKALSHVPKKGDPTYDPNDKPTDYEAGELPKGKPFYPLPEEMPDRQIGVDLGEKLTQDPKESLDEKKNLELTHSAALVALCLIESYVELFYGATPKE</sequence>
<dbReference type="Gene3D" id="1.10.10.1620">
    <property type="match status" value="1"/>
</dbReference>
<feature type="compositionally biased region" description="Basic and acidic residues" evidence="1">
    <location>
        <begin position="679"/>
        <end position="701"/>
    </location>
</feature>
<dbReference type="SUPFAM" id="SSF54373">
    <property type="entry name" value="FAD-linked reductases, C-terminal domain"/>
    <property type="match status" value="1"/>
</dbReference>
<organism evidence="3 4">
    <name type="scientific">Fusarium euwallaceae</name>
    <dbReference type="NCBI Taxonomy" id="1147111"/>
    <lineage>
        <taxon>Eukaryota</taxon>
        <taxon>Fungi</taxon>
        <taxon>Dikarya</taxon>
        <taxon>Ascomycota</taxon>
        <taxon>Pezizomycotina</taxon>
        <taxon>Sordariomycetes</taxon>
        <taxon>Hypocreomycetidae</taxon>
        <taxon>Hypocreales</taxon>
        <taxon>Nectriaceae</taxon>
        <taxon>Fusarium</taxon>
        <taxon>Fusarium solani species complex</taxon>
    </lineage>
</organism>
<feature type="region of interest" description="Disordered" evidence="1">
    <location>
        <begin position="212"/>
        <end position="232"/>
    </location>
</feature>
<dbReference type="PANTHER" id="PTHR10742">
    <property type="entry name" value="FLAVIN MONOAMINE OXIDASE"/>
    <property type="match status" value="1"/>
</dbReference>
<dbReference type="Gene3D" id="3.50.50.60">
    <property type="entry name" value="FAD/NAD(P)-binding domain"/>
    <property type="match status" value="1"/>
</dbReference>
<dbReference type="GO" id="GO:0001716">
    <property type="term" value="F:L-amino-acid oxidase activity"/>
    <property type="evidence" value="ECO:0007669"/>
    <property type="project" value="TreeGrafter"/>
</dbReference>
<feature type="domain" description="Amine oxidase" evidence="2">
    <location>
        <begin position="123"/>
        <end position="650"/>
    </location>
</feature>
<proteinExistence type="predicted"/>
<dbReference type="InterPro" id="IPR002937">
    <property type="entry name" value="Amino_oxidase"/>
</dbReference>
<reference evidence="3 4" key="1">
    <citation type="submission" date="2017-06" db="EMBL/GenBank/DDBJ databases">
        <title>Comparative genomic analysis of Ambrosia Fusariam Clade fungi.</title>
        <authorList>
            <person name="Stajich J.E."/>
            <person name="Carrillo J."/>
            <person name="Kijimoto T."/>
            <person name="Eskalen A."/>
            <person name="O'Donnell K."/>
            <person name="Kasson M."/>
        </authorList>
    </citation>
    <scope>NUCLEOTIDE SEQUENCE [LARGE SCALE GENOMIC DNA]</scope>
    <source>
        <strain evidence="3 4">UCR1854</strain>
    </source>
</reference>
<keyword evidence="4" id="KW-1185">Reference proteome</keyword>
<dbReference type="AlphaFoldDB" id="A0A430M0L2"/>
<dbReference type="EMBL" id="MIKF01000041">
    <property type="protein sequence ID" value="RTE81421.1"/>
    <property type="molecule type" value="Genomic_DNA"/>
</dbReference>
<dbReference type="Proteomes" id="UP000287124">
    <property type="component" value="Unassembled WGS sequence"/>
</dbReference>
<name>A0A430M0L2_9HYPO</name>
<dbReference type="Gene3D" id="3.90.660.10">
    <property type="match status" value="1"/>
</dbReference>
<dbReference type="SUPFAM" id="SSF51905">
    <property type="entry name" value="FAD/NAD(P)-binding domain"/>
    <property type="match status" value="1"/>
</dbReference>
<evidence type="ECO:0000259" key="2">
    <source>
        <dbReference type="Pfam" id="PF01593"/>
    </source>
</evidence>
<comment type="caution">
    <text evidence="3">The sequence shown here is derived from an EMBL/GenBank/DDBJ whole genome shotgun (WGS) entry which is preliminary data.</text>
</comment>
<dbReference type="PANTHER" id="PTHR10742:SF342">
    <property type="entry name" value="AMINE OXIDASE"/>
    <property type="match status" value="1"/>
</dbReference>
<evidence type="ECO:0000313" key="3">
    <source>
        <dbReference type="EMBL" id="RTE81421.1"/>
    </source>
</evidence>
<dbReference type="InterPro" id="IPR050281">
    <property type="entry name" value="Flavin_monoamine_oxidase"/>
</dbReference>
<dbReference type="InterPro" id="IPR036188">
    <property type="entry name" value="FAD/NAD-bd_sf"/>
</dbReference>
<evidence type="ECO:0000313" key="4">
    <source>
        <dbReference type="Proteomes" id="UP000287124"/>
    </source>
</evidence>
<feature type="region of interest" description="Disordered" evidence="1">
    <location>
        <begin position="678"/>
        <end position="707"/>
    </location>
</feature>
<dbReference type="Pfam" id="PF01593">
    <property type="entry name" value="Amino_oxidase"/>
    <property type="match status" value="1"/>
</dbReference>
<accession>A0A430M0L2</accession>
<gene>
    <name evidence="3" type="ORF">BHE90_004092</name>
</gene>
<evidence type="ECO:0000256" key="1">
    <source>
        <dbReference type="SAM" id="MobiDB-lite"/>
    </source>
</evidence>
<protein>
    <recommendedName>
        <fullName evidence="2">Amine oxidase domain-containing protein</fullName>
    </recommendedName>
</protein>